<organism evidence="1 2">
    <name type="scientific">Paenimyroides baculatum</name>
    <dbReference type="NCBI Taxonomy" id="2608000"/>
    <lineage>
        <taxon>Bacteria</taxon>
        <taxon>Pseudomonadati</taxon>
        <taxon>Bacteroidota</taxon>
        <taxon>Flavobacteriia</taxon>
        <taxon>Flavobacteriales</taxon>
        <taxon>Flavobacteriaceae</taxon>
        <taxon>Paenimyroides</taxon>
    </lineage>
</organism>
<reference evidence="1 2" key="1">
    <citation type="submission" date="2019-09" db="EMBL/GenBank/DDBJ databases">
        <title>Genome sequence and assembly of Flavobacterium sp.</title>
        <authorList>
            <person name="Chhetri G."/>
        </authorList>
    </citation>
    <scope>NUCLEOTIDE SEQUENCE [LARGE SCALE GENOMIC DNA]</scope>
    <source>
        <strain evidence="1 2">SNL9</strain>
    </source>
</reference>
<comment type="caution">
    <text evidence="1">The sequence shown here is derived from an EMBL/GenBank/DDBJ whole genome shotgun (WGS) entry which is preliminary data.</text>
</comment>
<dbReference type="EMBL" id="VWSG01000007">
    <property type="protein sequence ID" value="KAA5534052.1"/>
    <property type="molecule type" value="Genomic_DNA"/>
</dbReference>
<dbReference type="RefSeq" id="WP_150012889.1">
    <property type="nucleotide sequence ID" value="NZ_VWSG01000007.1"/>
</dbReference>
<protein>
    <submittedName>
        <fullName evidence="1">Uncharacterized protein</fullName>
    </submittedName>
</protein>
<keyword evidence="2" id="KW-1185">Reference proteome</keyword>
<proteinExistence type="predicted"/>
<gene>
    <name evidence="1" type="ORF">F0460_10260</name>
</gene>
<accession>A0A5M6CJC2</accession>
<dbReference type="AlphaFoldDB" id="A0A5M6CJC2"/>
<sequence length="271" mass="31520">MFRTTKPLTFVENIDMKNYILCFVLLWQFVGNAQNRFTQILPETEYISAGNELKEFNNYDFSPVILGLQMNNVFGTIGSSYKRIHVKITDVEKDQTNPDLYHVKGKSKVGNNIESFAGTIKLQTIKQIKDRELDDTMVSLPTTYQGIISGVYEFKEPTDRDHSGVFEGTYQAMFQIVEEDNKVYYNDLDLYRDSYINNVYQGFWTDYQTKEAKICKWADFRVPDVPSDFDLGAGEFSPNEKYNNKGWKTYNDAYLKNDKIALDAEEAAWWE</sequence>
<dbReference type="Proteomes" id="UP000325141">
    <property type="component" value="Unassembled WGS sequence"/>
</dbReference>
<name>A0A5M6CJC2_9FLAO</name>
<evidence type="ECO:0000313" key="1">
    <source>
        <dbReference type="EMBL" id="KAA5534052.1"/>
    </source>
</evidence>
<evidence type="ECO:0000313" key="2">
    <source>
        <dbReference type="Proteomes" id="UP000325141"/>
    </source>
</evidence>